<dbReference type="EMBL" id="ML992503">
    <property type="protein sequence ID" value="KAF2225977.1"/>
    <property type="molecule type" value="Genomic_DNA"/>
</dbReference>
<evidence type="ECO:0000256" key="1">
    <source>
        <dbReference type="SAM" id="MobiDB-lite"/>
    </source>
</evidence>
<evidence type="ECO:0000313" key="2">
    <source>
        <dbReference type="EMBL" id="KAF2225977.1"/>
    </source>
</evidence>
<protein>
    <submittedName>
        <fullName evidence="2">Uncharacterized protein</fullName>
    </submittedName>
</protein>
<gene>
    <name evidence="2" type="ORF">BDZ85DRAFT_258393</name>
</gene>
<evidence type="ECO:0000313" key="3">
    <source>
        <dbReference type="Proteomes" id="UP000799538"/>
    </source>
</evidence>
<feature type="region of interest" description="Disordered" evidence="1">
    <location>
        <begin position="1"/>
        <end position="20"/>
    </location>
</feature>
<keyword evidence="3" id="KW-1185">Reference proteome</keyword>
<feature type="compositionally biased region" description="Basic residues" evidence="1">
    <location>
        <begin position="46"/>
        <end position="69"/>
    </location>
</feature>
<name>A0A6A6GK04_9PEZI</name>
<dbReference type="Proteomes" id="UP000799538">
    <property type="component" value="Unassembled WGS sequence"/>
</dbReference>
<proteinExistence type="predicted"/>
<organism evidence="2 3">
    <name type="scientific">Elsinoe ampelina</name>
    <dbReference type="NCBI Taxonomy" id="302913"/>
    <lineage>
        <taxon>Eukaryota</taxon>
        <taxon>Fungi</taxon>
        <taxon>Dikarya</taxon>
        <taxon>Ascomycota</taxon>
        <taxon>Pezizomycotina</taxon>
        <taxon>Dothideomycetes</taxon>
        <taxon>Dothideomycetidae</taxon>
        <taxon>Myriangiales</taxon>
        <taxon>Elsinoaceae</taxon>
        <taxon>Elsinoe</taxon>
    </lineage>
</organism>
<reference evidence="3" key="1">
    <citation type="journal article" date="2020" name="Stud. Mycol.">
        <title>101 Dothideomycetes genomes: A test case for predicting lifestyles and emergence of pathogens.</title>
        <authorList>
            <person name="Haridas S."/>
            <person name="Albert R."/>
            <person name="Binder M."/>
            <person name="Bloem J."/>
            <person name="LaButti K."/>
            <person name="Salamov A."/>
            <person name="Andreopoulos B."/>
            <person name="Baker S."/>
            <person name="Barry K."/>
            <person name="Bills G."/>
            <person name="Bluhm B."/>
            <person name="Cannon C."/>
            <person name="Castanera R."/>
            <person name="Culley D."/>
            <person name="Daum C."/>
            <person name="Ezra D."/>
            <person name="Gonzalez J."/>
            <person name="Henrissat B."/>
            <person name="Kuo A."/>
            <person name="Liang C."/>
            <person name="Lipzen A."/>
            <person name="Lutzoni F."/>
            <person name="Magnuson J."/>
            <person name="Mondo S."/>
            <person name="Nolan M."/>
            <person name="Ohm R."/>
            <person name="Pangilinan J."/>
            <person name="Park H.-J."/>
            <person name="Ramirez L."/>
            <person name="Alfaro M."/>
            <person name="Sun H."/>
            <person name="Tritt A."/>
            <person name="Yoshinaga Y."/>
            <person name="Zwiers L.-H."/>
            <person name="Turgeon B."/>
            <person name="Goodwin S."/>
            <person name="Spatafora J."/>
            <person name="Crous P."/>
            <person name="Grigoriev I."/>
        </authorList>
    </citation>
    <scope>NUCLEOTIDE SEQUENCE [LARGE SCALE GENOMIC DNA]</scope>
    <source>
        <strain evidence="3">CECT 20119</strain>
    </source>
</reference>
<feature type="region of interest" description="Disordered" evidence="1">
    <location>
        <begin position="40"/>
        <end position="69"/>
    </location>
</feature>
<sequence>MIHKGPSRPTGAGPASYIQKRKQPSLPLCTIYDYNPPSASSALHLSSRRPRHRRPSRHPSIRTGRRRRRALRRTGWRRIDQLGALEAGVLDGATQRLLHVASLAGEGDVDAARGGGAGGDAGFERLHVGHGEVAAFVVDAALDEVLVPGSGVDEDGRVVVWADGGGDGGGGGGGAAGGGLEGRGGLRGGGGDDLLVGYGGGGVDGWGGGGGSASCGGGSGGWLGAGGSC</sequence>
<dbReference type="AlphaFoldDB" id="A0A6A6GK04"/>
<accession>A0A6A6GK04</accession>